<dbReference type="VEuPathDB" id="TriTrypDB:LMJLV39_070018500"/>
<evidence type="ECO:0000313" key="2">
    <source>
        <dbReference type="EMBL" id="CAJ07077.1"/>
    </source>
</evidence>
<dbReference type="EMBL" id="FR796403">
    <property type="protein sequence ID" value="CAJ07077.1"/>
    <property type="molecule type" value="Genomic_DNA"/>
</dbReference>
<dbReference type="eggNOG" id="ENOG502S60Y">
    <property type="taxonomic scope" value="Eukaryota"/>
</dbReference>
<sequence>MTMGASDDAALSSEASLRSSSSGSSAAPLSEDDDMQDKRARCAALKSLSGQHTVETVEVTKLRLQREQRLRRVLSQRHLGQPEPVPQNAFYCTRAALSEEDTVWLYTLTNRACFERLMHDVHSTAMPALAGQLDAVLSHANPLFYFSYRMPVKVVDGAGDAAATSLREAPAMRRWLEDTPPVLRKRPAPEKEDAGQQQRDADGELARGALQKHPKTSASSVSASSGLVAQSMKAWEAHLTATLTEEGETIENFRHSRTKSSYTDKKRFQEKAAWQEYVREVRIQAQQRDREMKRALRRGEMDEPRG</sequence>
<evidence type="ECO:0000256" key="1">
    <source>
        <dbReference type="SAM" id="MobiDB-lite"/>
    </source>
</evidence>
<dbReference type="Proteomes" id="UP000000542">
    <property type="component" value="Chromosome 7"/>
</dbReference>
<reference key="2">
    <citation type="submission" date="2005-06" db="EMBL/GenBank/DDBJ databases">
        <authorList>
            <person name="Peacock C.S"/>
            <person name="Murphy L."/>
            <person name="Ivens A.C"/>
            <person name="Berriman M."/>
            <person name="Blackwell J."/>
            <person name="Smith D."/>
            <person name="Collins M."/>
            <person name="Fosker N."/>
            <person name="Harris D."/>
            <person name="Oliver K."/>
            <person name="O'Neil S."/>
            <person name="Saunders D."/>
            <person name="Seeger K."/>
            <person name="Warren T."/>
            <person name="Rajandream M."/>
            <person name="and Barrell B.G."/>
        </authorList>
    </citation>
    <scope>NUCLEOTIDE SEQUENCE</scope>
    <source>
        <strain>Friedlin</strain>
    </source>
</reference>
<dbReference type="OMA" id="WLYTLTN"/>
<gene>
    <name evidence="2" type="ORF">LMJF_07_1100</name>
</gene>
<feature type="compositionally biased region" description="Low complexity" evidence="1">
    <location>
        <begin position="1"/>
        <end position="29"/>
    </location>
</feature>
<dbReference type="AlphaFoldDB" id="Q4QIH6"/>
<keyword evidence="3" id="KW-1185">Reference proteome</keyword>
<dbReference type="VEuPathDB" id="TriTrypDB:LMJFC_070019300"/>
<reference evidence="2 3" key="1">
    <citation type="journal article" date="2005" name="Science">
        <title>The genome of the kinetoplastid parasite, Leishmania major.</title>
        <authorList>
            <person name="Ivens A.C."/>
            <person name="Peacock C.S."/>
            <person name="Worthey E.A."/>
            <person name="Murphy L."/>
            <person name="Aggarwal G."/>
            <person name="Berriman M."/>
            <person name="Sisk E."/>
            <person name="Rajandream M.A."/>
            <person name="Adlem E."/>
            <person name="Aert R."/>
            <person name="Anupama A."/>
            <person name="Apostolou Z."/>
            <person name="Attipoe P."/>
            <person name="Bason N."/>
            <person name="Bauser C."/>
            <person name="Beck A."/>
            <person name="Beverley S.M."/>
            <person name="Bianchettin G."/>
            <person name="Borzym K."/>
            <person name="Bothe G."/>
            <person name="Bruschi C.V."/>
            <person name="Collins M."/>
            <person name="Cadag E."/>
            <person name="Ciarloni L."/>
            <person name="Clayton C."/>
            <person name="Coulson R.M."/>
            <person name="Cronin A."/>
            <person name="Cruz A.K."/>
            <person name="Davies R.M."/>
            <person name="De Gaudenzi J."/>
            <person name="Dobson D.E."/>
            <person name="Duesterhoeft A."/>
            <person name="Fazelina G."/>
            <person name="Fosker N."/>
            <person name="Frasch A.C."/>
            <person name="Fraser A."/>
            <person name="Fuchs M."/>
            <person name="Gabel C."/>
            <person name="Goble A."/>
            <person name="Goffeau A."/>
            <person name="Harris D."/>
            <person name="Hertz-Fowler C."/>
            <person name="Hilbert H."/>
            <person name="Horn D."/>
            <person name="Huang Y."/>
            <person name="Klages S."/>
            <person name="Knights A."/>
            <person name="Kube M."/>
            <person name="Larke N."/>
            <person name="Litvin L."/>
            <person name="Lord A."/>
            <person name="Louie T."/>
            <person name="Marra M."/>
            <person name="Masuy D."/>
            <person name="Matthews K."/>
            <person name="Michaeli S."/>
            <person name="Mottram J.C."/>
            <person name="Muller-Auer S."/>
            <person name="Munden H."/>
            <person name="Nelson S."/>
            <person name="Norbertczak H."/>
            <person name="Oliver K."/>
            <person name="O'neil S."/>
            <person name="Pentony M."/>
            <person name="Pohl T.M."/>
            <person name="Price C."/>
            <person name="Purnelle B."/>
            <person name="Quail M.A."/>
            <person name="Rabbinowitsch E."/>
            <person name="Reinhardt R."/>
            <person name="Rieger M."/>
            <person name="Rinta J."/>
            <person name="Robben J."/>
            <person name="Robertson L."/>
            <person name="Ruiz J.C."/>
            <person name="Rutter S."/>
            <person name="Saunders D."/>
            <person name="Schafer M."/>
            <person name="Schein J."/>
            <person name="Schwartz D.C."/>
            <person name="Seeger K."/>
            <person name="Seyler A."/>
            <person name="Sharp S."/>
            <person name="Shin H."/>
            <person name="Sivam D."/>
            <person name="Squares R."/>
            <person name="Squares S."/>
            <person name="Tosato V."/>
            <person name="Vogt C."/>
            <person name="Volckaert G."/>
            <person name="Wambutt R."/>
            <person name="Warren T."/>
            <person name="Wedler H."/>
            <person name="Woodward J."/>
            <person name="Zhou S."/>
            <person name="Zimmermann W."/>
            <person name="Smith D.F."/>
            <person name="Blackwell J.M."/>
            <person name="Stuart K.D."/>
            <person name="Barrell B."/>
            <person name="Myler P.J."/>
        </authorList>
    </citation>
    <scope>NUCLEOTIDE SEQUENCE [LARGE SCALE GENOMIC DNA]</scope>
    <source>
        <strain evidence="3">MHOM/IL/81/Friedlin</strain>
    </source>
</reference>
<feature type="region of interest" description="Disordered" evidence="1">
    <location>
        <begin position="1"/>
        <end position="38"/>
    </location>
</feature>
<dbReference type="GeneID" id="5649275"/>
<evidence type="ECO:0000313" key="3">
    <source>
        <dbReference type="Proteomes" id="UP000000542"/>
    </source>
</evidence>
<name>Q4QIH6_LEIMA</name>
<dbReference type="VEuPathDB" id="TriTrypDB:LmjF.07.1100"/>
<proteinExistence type="predicted"/>
<feature type="compositionally biased region" description="Basic and acidic residues" evidence="1">
    <location>
        <begin position="187"/>
        <end position="201"/>
    </location>
</feature>
<dbReference type="RefSeq" id="XP_001681022.1">
    <property type="nucleotide sequence ID" value="XM_001680970.1"/>
</dbReference>
<protein>
    <submittedName>
        <fullName evidence="2">Uncharacterized protein</fullName>
    </submittedName>
</protein>
<dbReference type="HOGENOM" id="CLU_910453_0_0_1"/>
<accession>Q4QIH6</accession>
<feature type="region of interest" description="Disordered" evidence="1">
    <location>
        <begin position="173"/>
        <end position="201"/>
    </location>
</feature>
<reference evidence="2 3" key="3">
    <citation type="journal article" date="2011" name="Genome Res.">
        <title>Chromosome and gene copy number variation allow major structural change between species and strains of Leishmania.</title>
        <authorList>
            <person name="Rogers M.B."/>
            <person name="Hilley J.D."/>
            <person name="Dickens N.J."/>
            <person name="Wilkes J."/>
            <person name="Bates P.A."/>
            <person name="Depledge D.P."/>
            <person name="Harris D."/>
            <person name="Her Y."/>
            <person name="Herzyk P."/>
            <person name="Imamura H."/>
            <person name="Otto T.D."/>
            <person name="Sanders M."/>
            <person name="Seeger K."/>
            <person name="Dujardin J.C."/>
            <person name="Berriman M."/>
            <person name="Smith D.F."/>
            <person name="Hertz-Fowler C."/>
            <person name="Mottram J.C."/>
        </authorList>
    </citation>
    <scope>NUCLEOTIDE SEQUENCE [LARGE SCALE GENOMIC DNA]</scope>
    <source>
        <strain evidence="3">MHOM/IL/81/Friedlin</strain>
    </source>
</reference>
<feature type="region of interest" description="Disordered" evidence="1">
    <location>
        <begin position="285"/>
        <end position="306"/>
    </location>
</feature>
<dbReference type="InParanoid" id="Q4QIH6"/>
<dbReference type="KEGG" id="lma:LMJF_07_1100"/>
<dbReference type="VEuPathDB" id="TriTrypDB:LMJSD75_070018800"/>
<organism evidence="2 3">
    <name type="scientific">Leishmania major</name>
    <dbReference type="NCBI Taxonomy" id="5664"/>
    <lineage>
        <taxon>Eukaryota</taxon>
        <taxon>Discoba</taxon>
        <taxon>Euglenozoa</taxon>
        <taxon>Kinetoplastea</taxon>
        <taxon>Metakinetoplastina</taxon>
        <taxon>Trypanosomatida</taxon>
        <taxon>Trypanosomatidae</taxon>
        <taxon>Leishmaniinae</taxon>
        <taxon>Leishmania</taxon>
    </lineage>
</organism>